<reference evidence="1" key="1">
    <citation type="submission" date="2021-06" db="EMBL/GenBank/DDBJ databases">
        <title>Collection of gut derived symbiotic bacterial strains cultured from healthy donors.</title>
        <authorList>
            <person name="Lin H."/>
            <person name="Littmann E."/>
            <person name="Pamer E.G."/>
        </authorList>
    </citation>
    <scope>NUCLEOTIDE SEQUENCE</scope>
    <source>
        <strain evidence="1">MSK.21.74</strain>
    </source>
</reference>
<sequence length="225" mass="24944">MGKIHEYYALIDKLEAMFQGKLTEKQGKLLEELEDSLIAEEILPAISESVAPVLGILRRHLTLVVDYDPEGGITVKTTRGEVVVKENTAKKYEIPKTHKVVKVAEAQHVEGEEDKPQKSKKIERSPNTGLCVWLPNGEFIQAKKANLTMVEAVKWAGVKAVAALGLPHDGDYLVSKKEHPKYAGAQQSLPNGYLLNTHSSTMTKKQQLVKISKALNLGWKVEIVK</sequence>
<evidence type="ECO:0000313" key="2">
    <source>
        <dbReference type="Proteomes" id="UP001196765"/>
    </source>
</evidence>
<evidence type="ECO:0000313" key="1">
    <source>
        <dbReference type="EMBL" id="MBV3387565.1"/>
    </source>
</evidence>
<gene>
    <name evidence="1" type="ORF">KSW82_07410</name>
</gene>
<protein>
    <submittedName>
        <fullName evidence="1">Uncharacterized protein</fullName>
    </submittedName>
</protein>
<comment type="caution">
    <text evidence="1">The sequence shown here is derived from an EMBL/GenBank/DDBJ whole genome shotgun (WGS) entry which is preliminary data.</text>
</comment>
<dbReference type="EMBL" id="JAHOEI010000021">
    <property type="protein sequence ID" value="MBV3387565.1"/>
    <property type="molecule type" value="Genomic_DNA"/>
</dbReference>
<accession>A0AAW4N5P6</accession>
<name>A0AAW4N5P6_9BACT</name>
<dbReference type="RefSeq" id="WP_217744420.1">
    <property type="nucleotide sequence ID" value="NZ_JAHOEI010000021.1"/>
</dbReference>
<dbReference type="AlphaFoldDB" id="A0AAW4N5P6"/>
<proteinExistence type="predicted"/>
<dbReference type="Proteomes" id="UP001196765">
    <property type="component" value="Unassembled WGS sequence"/>
</dbReference>
<organism evidence="1 2">
    <name type="scientific">Segatella copri</name>
    <dbReference type="NCBI Taxonomy" id="165179"/>
    <lineage>
        <taxon>Bacteria</taxon>
        <taxon>Pseudomonadati</taxon>
        <taxon>Bacteroidota</taxon>
        <taxon>Bacteroidia</taxon>
        <taxon>Bacteroidales</taxon>
        <taxon>Prevotellaceae</taxon>
        <taxon>Segatella</taxon>
    </lineage>
</organism>